<dbReference type="GO" id="GO:0006396">
    <property type="term" value="P:RNA processing"/>
    <property type="evidence" value="ECO:0007669"/>
    <property type="project" value="InterPro"/>
</dbReference>
<dbReference type="GO" id="GO:0008173">
    <property type="term" value="F:RNA methyltransferase activity"/>
    <property type="evidence" value="ECO:0007669"/>
    <property type="project" value="InterPro"/>
</dbReference>
<protein>
    <submittedName>
        <fullName evidence="5">RNA methyltransferase</fullName>
    </submittedName>
</protein>
<dbReference type="InterPro" id="IPR029028">
    <property type="entry name" value="Alpha/beta_knot_MTases"/>
</dbReference>
<dbReference type="OrthoDB" id="9794400at2"/>
<evidence type="ECO:0000259" key="4">
    <source>
        <dbReference type="SMART" id="SM00967"/>
    </source>
</evidence>
<dbReference type="PANTHER" id="PTHR43191:SF2">
    <property type="entry name" value="RRNA METHYLTRANSFERASE 3, MITOCHONDRIAL"/>
    <property type="match status" value="1"/>
</dbReference>
<dbReference type="Pfam" id="PF22435">
    <property type="entry name" value="MRM3-like_sub_bind"/>
    <property type="match status" value="1"/>
</dbReference>
<comment type="similarity">
    <text evidence="1">Belongs to the class IV-like SAM-binding methyltransferase superfamily. RNA methyltransferase TrmH family.</text>
</comment>
<keyword evidence="3 5" id="KW-0808">Transferase</keyword>
<comment type="caution">
    <text evidence="5">The sequence shown here is derived from an EMBL/GenBank/DDBJ whole genome shotgun (WGS) entry which is preliminary data.</text>
</comment>
<dbReference type="GO" id="GO:0032259">
    <property type="term" value="P:methylation"/>
    <property type="evidence" value="ECO:0007669"/>
    <property type="project" value="UniProtKB-KW"/>
</dbReference>
<dbReference type="Gene3D" id="3.40.1280.10">
    <property type="match status" value="1"/>
</dbReference>
<name>A0A4Y8IVE8_9BACI</name>
<dbReference type="InterPro" id="IPR051259">
    <property type="entry name" value="rRNA_Methyltransferase"/>
</dbReference>
<evidence type="ECO:0000256" key="1">
    <source>
        <dbReference type="ARBA" id="ARBA00007228"/>
    </source>
</evidence>
<dbReference type="GO" id="GO:0005737">
    <property type="term" value="C:cytoplasm"/>
    <property type="evidence" value="ECO:0007669"/>
    <property type="project" value="UniProtKB-ARBA"/>
</dbReference>
<organism evidence="5 6">
    <name type="scientific">Filobacillus milosensis</name>
    <dbReference type="NCBI Taxonomy" id="94137"/>
    <lineage>
        <taxon>Bacteria</taxon>
        <taxon>Bacillati</taxon>
        <taxon>Bacillota</taxon>
        <taxon>Bacilli</taxon>
        <taxon>Bacillales</taxon>
        <taxon>Bacillaceae</taxon>
        <taxon>Filobacillus</taxon>
    </lineage>
</organism>
<evidence type="ECO:0000313" key="5">
    <source>
        <dbReference type="EMBL" id="TFB25129.1"/>
    </source>
</evidence>
<dbReference type="InterPro" id="IPR029064">
    <property type="entry name" value="Ribosomal_eL30-like_sf"/>
</dbReference>
<dbReference type="SMART" id="SM00967">
    <property type="entry name" value="SpoU_sub_bind"/>
    <property type="match status" value="1"/>
</dbReference>
<keyword evidence="6" id="KW-1185">Reference proteome</keyword>
<gene>
    <name evidence="5" type="ORF">E3U55_00915</name>
</gene>
<dbReference type="SUPFAM" id="SSF55315">
    <property type="entry name" value="L30e-like"/>
    <property type="match status" value="1"/>
</dbReference>
<dbReference type="Gene3D" id="3.30.1330.30">
    <property type="match status" value="1"/>
</dbReference>
<dbReference type="Proteomes" id="UP000297975">
    <property type="component" value="Unassembled WGS sequence"/>
</dbReference>
<dbReference type="PANTHER" id="PTHR43191">
    <property type="entry name" value="RRNA METHYLTRANSFERASE 3"/>
    <property type="match status" value="1"/>
</dbReference>
<proteinExistence type="inferred from homology"/>
<dbReference type="AlphaFoldDB" id="A0A4Y8IVE8"/>
<reference evidence="5 6" key="1">
    <citation type="submission" date="2019-03" db="EMBL/GenBank/DDBJ databases">
        <authorList>
            <person name="He R.-H."/>
        </authorList>
    </citation>
    <scope>NUCLEOTIDE SEQUENCE [LARGE SCALE GENOMIC DNA]</scope>
    <source>
        <strain evidence="6">SH 714</strain>
    </source>
</reference>
<accession>A0A4Y8IVE8</accession>
<sequence length="250" mass="28386">MQMIESKQNKQVKQWKKLHRKKYRDELNTFLVEGWHLVEEAIKSDWTIEKLIVHEDETVPNEWENHEFIYVSDEVFNELSQTETPQGIMALVQIKVEEKNDFQKVLLIDAVQDPGNVGTMIRTALAFDIDAVTLGKGSADLFHDKVIRATQGALFHIPVIRGNLDEWIDKCRTNDIKVFGTALDEQAKPLNEIQSPGTFAVIVGNEGSGVNPEFLSRADETVYIPIHRQSESLNVGIATSIVLYHFSLVT</sequence>
<keyword evidence="2 5" id="KW-0489">Methyltransferase</keyword>
<dbReference type="InterPro" id="IPR001537">
    <property type="entry name" value="SpoU_MeTrfase"/>
</dbReference>
<dbReference type="InterPro" id="IPR053888">
    <property type="entry name" value="MRM3-like_sub_bind"/>
</dbReference>
<dbReference type="InterPro" id="IPR029026">
    <property type="entry name" value="tRNA_m1G_MTases_N"/>
</dbReference>
<dbReference type="SUPFAM" id="SSF75217">
    <property type="entry name" value="alpha/beta knot"/>
    <property type="match status" value="1"/>
</dbReference>
<evidence type="ECO:0000256" key="2">
    <source>
        <dbReference type="ARBA" id="ARBA00022603"/>
    </source>
</evidence>
<evidence type="ECO:0000256" key="3">
    <source>
        <dbReference type="ARBA" id="ARBA00022679"/>
    </source>
</evidence>
<dbReference type="Pfam" id="PF00588">
    <property type="entry name" value="SpoU_methylase"/>
    <property type="match status" value="1"/>
</dbReference>
<dbReference type="CDD" id="cd18095">
    <property type="entry name" value="SpoU-like_rRNA-MTase"/>
    <property type="match status" value="1"/>
</dbReference>
<dbReference type="EMBL" id="SOPW01000001">
    <property type="protein sequence ID" value="TFB25129.1"/>
    <property type="molecule type" value="Genomic_DNA"/>
</dbReference>
<evidence type="ECO:0000313" key="6">
    <source>
        <dbReference type="Proteomes" id="UP000297975"/>
    </source>
</evidence>
<dbReference type="GO" id="GO:0003723">
    <property type="term" value="F:RNA binding"/>
    <property type="evidence" value="ECO:0007669"/>
    <property type="project" value="InterPro"/>
</dbReference>
<dbReference type="InterPro" id="IPR013123">
    <property type="entry name" value="SpoU_subst-bd"/>
</dbReference>
<feature type="domain" description="RNA 2-O ribose methyltransferase substrate binding" evidence="4">
    <location>
        <begin position="31"/>
        <end position="98"/>
    </location>
</feature>